<comment type="caution">
    <text evidence="1">The sequence shown here is derived from an EMBL/GenBank/DDBJ whole genome shotgun (WGS) entry which is preliminary data.</text>
</comment>
<dbReference type="SUPFAM" id="SSF55729">
    <property type="entry name" value="Acyl-CoA N-acyltransferases (Nat)"/>
    <property type="match status" value="1"/>
</dbReference>
<protein>
    <submittedName>
        <fullName evidence="1">FemAB family protein</fullName>
    </submittedName>
</protein>
<dbReference type="AlphaFoldDB" id="A0A139X611"/>
<keyword evidence="2" id="KW-1185">Reference proteome</keyword>
<dbReference type="STRING" id="128403.WA1_29665"/>
<accession>A0A139X611</accession>
<dbReference type="RefSeq" id="WP_017740714.1">
    <property type="nucleotide sequence ID" value="NZ_KQ976354.1"/>
</dbReference>
<proteinExistence type="predicted"/>
<dbReference type="EMBL" id="ANNX02000031">
    <property type="protein sequence ID" value="KYC40115.1"/>
    <property type="molecule type" value="Genomic_DNA"/>
</dbReference>
<dbReference type="OrthoDB" id="9785911at2"/>
<sequence>MNIQVIELENDLWLQTLQEIRHDFYHLPEYVYLESKRTGGIPEAILITEGDKKFFVPYLLRKCNDILFEEGKAADAFDVISPYGYPGILLNEAAINAPGFPDAALDRMKQEFRSRGICSAFFRLHPILNESFTEIFKAETFTLNGETVSVDLKIANLWSHTRKGHRSTINKCKRLEMVAKMVSFQDYLDEFVAIYKETMKRVNATTGYYSFSSEYFTQMNDLLGSTLHLCIVEYENQIACVGLYTVCCGIVQSTLGGTRNQFVHLSPGSLETDYARYWAQEHGYEFLHLGGGVGGSTEDSLYTFKSGFSQLTHKFLTLRLITDEEKYHQLVNLRAKVLGVTASELLQSNFFPAYRSR</sequence>
<dbReference type="InterPro" id="IPR016181">
    <property type="entry name" value="Acyl_CoA_acyltransferase"/>
</dbReference>
<organism evidence="1 2">
    <name type="scientific">Scytonema hofmannii PCC 7110</name>
    <dbReference type="NCBI Taxonomy" id="128403"/>
    <lineage>
        <taxon>Bacteria</taxon>
        <taxon>Bacillati</taxon>
        <taxon>Cyanobacteriota</taxon>
        <taxon>Cyanophyceae</taxon>
        <taxon>Nostocales</taxon>
        <taxon>Scytonemataceae</taxon>
        <taxon>Scytonema</taxon>
    </lineage>
</organism>
<evidence type="ECO:0000313" key="1">
    <source>
        <dbReference type="EMBL" id="KYC40115.1"/>
    </source>
</evidence>
<name>A0A139X611_9CYAN</name>
<dbReference type="Proteomes" id="UP000076925">
    <property type="component" value="Unassembled WGS sequence"/>
</dbReference>
<evidence type="ECO:0000313" key="2">
    <source>
        <dbReference type="Proteomes" id="UP000076925"/>
    </source>
</evidence>
<dbReference type="Gene3D" id="3.40.630.30">
    <property type="match status" value="1"/>
</dbReference>
<gene>
    <name evidence="1" type="ORF">WA1_29665</name>
</gene>
<reference evidence="1 2" key="1">
    <citation type="journal article" date="2013" name="Genome Biol. Evol.">
        <title>Genomes of Stigonematalean cyanobacteria (subsection V) and the evolution of oxygenic photosynthesis from prokaryotes to plastids.</title>
        <authorList>
            <person name="Dagan T."/>
            <person name="Roettger M."/>
            <person name="Stucken K."/>
            <person name="Landan G."/>
            <person name="Koch R."/>
            <person name="Major P."/>
            <person name="Gould S.B."/>
            <person name="Goremykin V.V."/>
            <person name="Rippka R."/>
            <person name="Tandeau de Marsac N."/>
            <person name="Gugger M."/>
            <person name="Lockhart P.J."/>
            <person name="Allen J.F."/>
            <person name="Brune I."/>
            <person name="Maus I."/>
            <person name="Puhler A."/>
            <person name="Martin W.F."/>
        </authorList>
    </citation>
    <scope>NUCLEOTIDE SEQUENCE [LARGE SCALE GENOMIC DNA]</scope>
    <source>
        <strain evidence="1 2">PCC 7110</strain>
    </source>
</reference>